<evidence type="ECO:0000313" key="2">
    <source>
        <dbReference type="EMBL" id="OSJ24929.1"/>
    </source>
</evidence>
<comment type="caution">
    <text evidence="2">The sequence shown here is derived from an EMBL/GenBank/DDBJ whole genome shotgun (WGS) entry which is preliminary data.</text>
</comment>
<evidence type="ECO:0000313" key="3">
    <source>
        <dbReference type="Proteomes" id="UP000193335"/>
    </source>
</evidence>
<name>A0A1Y2JEI1_BRAJP</name>
<feature type="region of interest" description="Disordered" evidence="1">
    <location>
        <begin position="47"/>
        <end position="70"/>
    </location>
</feature>
<accession>A0A1Y2JEI1</accession>
<proteinExistence type="predicted"/>
<dbReference type="RefSeq" id="WP_085404479.1">
    <property type="nucleotide sequence ID" value="NZ_NAFL01000281.1"/>
</dbReference>
<organism evidence="2 3">
    <name type="scientific">Bradyrhizobium japonicum</name>
    <dbReference type="NCBI Taxonomy" id="375"/>
    <lineage>
        <taxon>Bacteria</taxon>
        <taxon>Pseudomonadati</taxon>
        <taxon>Pseudomonadota</taxon>
        <taxon>Alphaproteobacteria</taxon>
        <taxon>Hyphomicrobiales</taxon>
        <taxon>Nitrobacteraceae</taxon>
        <taxon>Bradyrhizobium</taxon>
    </lineage>
</organism>
<dbReference type="AlphaFoldDB" id="A0A1Y2JEI1"/>
<feature type="region of interest" description="Disordered" evidence="1">
    <location>
        <begin position="1"/>
        <end position="30"/>
    </location>
</feature>
<reference evidence="2 3" key="1">
    <citation type="submission" date="2017-03" db="EMBL/GenBank/DDBJ databases">
        <title>Whole genome sequences of fourteen strains of Bradyrhizobium canariense and one strain of Bradyrhizobium japonicum isolated from Lupinus (Papilionoideae: Genisteae) species in Algeria.</title>
        <authorList>
            <person name="Crovadore J."/>
            <person name="Chekireb D."/>
            <person name="Brachmann A."/>
            <person name="Chablais R."/>
            <person name="Cochard B."/>
            <person name="Lefort F."/>
        </authorList>
    </citation>
    <scope>NUCLEOTIDE SEQUENCE [LARGE SCALE GENOMIC DNA]</scope>
    <source>
        <strain evidence="2 3">UBMA197</strain>
    </source>
</reference>
<gene>
    <name evidence="2" type="ORF">BSZ19_40290</name>
</gene>
<dbReference type="EMBL" id="NAFL01000281">
    <property type="protein sequence ID" value="OSJ24929.1"/>
    <property type="molecule type" value="Genomic_DNA"/>
</dbReference>
<sequence>MLHRFQSRGLGAAAAPQSTAPPRSEFEPIEDIRASFIDKFQRRRIEAGEKPAALRRSLNGQPIDEPDHPR</sequence>
<protein>
    <submittedName>
        <fullName evidence="2">Uncharacterized protein</fullName>
    </submittedName>
</protein>
<dbReference type="Proteomes" id="UP000193335">
    <property type="component" value="Unassembled WGS sequence"/>
</dbReference>
<evidence type="ECO:0000256" key="1">
    <source>
        <dbReference type="SAM" id="MobiDB-lite"/>
    </source>
</evidence>